<feature type="compositionally biased region" description="Basic and acidic residues" evidence="1">
    <location>
        <begin position="61"/>
        <end position="71"/>
    </location>
</feature>
<evidence type="ECO:0000256" key="1">
    <source>
        <dbReference type="SAM" id="MobiDB-lite"/>
    </source>
</evidence>
<protein>
    <submittedName>
        <fullName evidence="2">Uncharacterized protein</fullName>
    </submittedName>
</protein>
<accession>A0AAD9H3J8</accession>
<evidence type="ECO:0000313" key="2">
    <source>
        <dbReference type="EMBL" id="KAK2020844.1"/>
    </source>
</evidence>
<dbReference type="AlphaFoldDB" id="A0AAD9H3J8"/>
<reference evidence="2" key="1">
    <citation type="submission" date="2021-06" db="EMBL/GenBank/DDBJ databases">
        <title>Comparative genomics, transcriptomics and evolutionary studies reveal genomic signatures of adaptation to plant cell wall in hemibiotrophic fungi.</title>
        <authorList>
            <consortium name="DOE Joint Genome Institute"/>
            <person name="Baroncelli R."/>
            <person name="Diaz J.F."/>
            <person name="Benocci T."/>
            <person name="Peng M."/>
            <person name="Battaglia E."/>
            <person name="Haridas S."/>
            <person name="Andreopoulos W."/>
            <person name="Labutti K."/>
            <person name="Pangilinan J."/>
            <person name="Floch G.L."/>
            <person name="Makela M.R."/>
            <person name="Henrissat B."/>
            <person name="Grigoriev I.V."/>
            <person name="Crouch J.A."/>
            <person name="De Vries R.P."/>
            <person name="Sukno S.A."/>
            <person name="Thon M.R."/>
        </authorList>
    </citation>
    <scope>NUCLEOTIDE SEQUENCE</scope>
    <source>
        <strain evidence="2">MAFF235873</strain>
    </source>
</reference>
<gene>
    <name evidence="2" type="ORF">LX32DRAFT_688100</name>
</gene>
<keyword evidence="3" id="KW-1185">Reference proteome</keyword>
<dbReference type="EMBL" id="MU843165">
    <property type="protein sequence ID" value="KAK2020844.1"/>
    <property type="molecule type" value="Genomic_DNA"/>
</dbReference>
<sequence length="158" mass="17490">MDLDVGGLKAGQNLGRRNRDASALKQERGPRKGKNVEKQVAKQKDRLREAPKQSKCNSYDGDGRGEARDGCTMKTRSRPETMPLSVYKNVQPNVSLSVLGTESGVLRNERKRWTDYDPGKSRWVQAGAPPQKIGDRIIKKFTTTAVGVGDARPRLAVQ</sequence>
<proteinExistence type="predicted"/>
<feature type="region of interest" description="Disordered" evidence="1">
    <location>
        <begin position="1"/>
        <end position="83"/>
    </location>
</feature>
<name>A0AAD9H3J8_9PEZI</name>
<evidence type="ECO:0000313" key="3">
    <source>
        <dbReference type="Proteomes" id="UP001232148"/>
    </source>
</evidence>
<organism evidence="2 3">
    <name type="scientific">Colletotrichum zoysiae</name>
    <dbReference type="NCBI Taxonomy" id="1216348"/>
    <lineage>
        <taxon>Eukaryota</taxon>
        <taxon>Fungi</taxon>
        <taxon>Dikarya</taxon>
        <taxon>Ascomycota</taxon>
        <taxon>Pezizomycotina</taxon>
        <taxon>Sordariomycetes</taxon>
        <taxon>Hypocreomycetidae</taxon>
        <taxon>Glomerellales</taxon>
        <taxon>Glomerellaceae</taxon>
        <taxon>Colletotrichum</taxon>
        <taxon>Colletotrichum graminicola species complex</taxon>
    </lineage>
</organism>
<comment type="caution">
    <text evidence="2">The sequence shown here is derived from an EMBL/GenBank/DDBJ whole genome shotgun (WGS) entry which is preliminary data.</text>
</comment>
<dbReference type="Proteomes" id="UP001232148">
    <property type="component" value="Unassembled WGS sequence"/>
</dbReference>
<feature type="compositionally biased region" description="Basic and acidic residues" evidence="1">
    <location>
        <begin position="17"/>
        <end position="52"/>
    </location>
</feature>